<dbReference type="PANTHER" id="PTHR36849:SF1">
    <property type="entry name" value="CYTOPLASMIC PROTEIN"/>
    <property type="match status" value="1"/>
</dbReference>
<sequence length="126" mass="14056">MTTSDGGGLDLAVRRVYEEPAEDDGARVLVDRLWPRGVSKERARLDAWPKELAPSDDLRRWMHEDPDGRYDEFARRYRRELEADAAASALADVRDLAGHGPVALLTAAKDVEHSHVPVLLSALREA</sequence>
<accession>A0A7X6D2E7</accession>
<organism evidence="1 2">
    <name type="scientific">Streptomyces lonarensis</name>
    <dbReference type="NCBI Taxonomy" id="700599"/>
    <lineage>
        <taxon>Bacteria</taxon>
        <taxon>Bacillati</taxon>
        <taxon>Actinomycetota</taxon>
        <taxon>Actinomycetes</taxon>
        <taxon>Kitasatosporales</taxon>
        <taxon>Streptomycetaceae</taxon>
        <taxon>Streptomyces</taxon>
    </lineage>
</organism>
<evidence type="ECO:0000313" key="1">
    <source>
        <dbReference type="EMBL" id="NJQ06963.1"/>
    </source>
</evidence>
<keyword evidence="2" id="KW-1185">Reference proteome</keyword>
<dbReference type="Proteomes" id="UP000578686">
    <property type="component" value="Unassembled WGS sequence"/>
</dbReference>
<dbReference type="InterPro" id="IPR052552">
    <property type="entry name" value="YeaO-like"/>
</dbReference>
<protein>
    <submittedName>
        <fullName evidence="1">DUF488 family protein</fullName>
    </submittedName>
</protein>
<dbReference type="EMBL" id="JAAVJD010000120">
    <property type="protein sequence ID" value="NJQ06963.1"/>
    <property type="molecule type" value="Genomic_DNA"/>
</dbReference>
<dbReference type="Pfam" id="PF22752">
    <property type="entry name" value="DUF488-N3i"/>
    <property type="match status" value="1"/>
</dbReference>
<dbReference type="AlphaFoldDB" id="A0A7X6D2E7"/>
<evidence type="ECO:0000313" key="2">
    <source>
        <dbReference type="Proteomes" id="UP000578686"/>
    </source>
</evidence>
<proteinExistence type="predicted"/>
<reference evidence="1 2" key="1">
    <citation type="submission" date="2020-03" db="EMBL/GenBank/DDBJ databases">
        <title>Draft genome of Streptomyces sp. ventii, isolated from the Axial Seamount in the Pacific Ocean, and resequencing of the two type strains Streptomyces lonarensis strain NCL 716 and Streptomyces bohaiensis strain 11A07.</title>
        <authorList>
            <person name="Loughran R.M."/>
            <person name="Pfannmuller K.M."/>
            <person name="Wasson B.J."/>
            <person name="Deadmond M.C."/>
            <person name="Paddock B.E."/>
            <person name="Koyack M.J."/>
            <person name="Gallegos D.A."/>
            <person name="Mitchell E.A."/>
            <person name="Ushijima B."/>
            <person name="Saw J.H."/>
            <person name="Mcphail K.L."/>
            <person name="Videau P."/>
        </authorList>
    </citation>
    <scope>NUCLEOTIDE SEQUENCE [LARGE SCALE GENOMIC DNA]</scope>
    <source>
        <strain evidence="1 2">NCL716</strain>
    </source>
</reference>
<gene>
    <name evidence="1" type="ORF">HCN56_15575</name>
</gene>
<dbReference type="PANTHER" id="PTHR36849">
    <property type="entry name" value="CYTOPLASMIC PROTEIN-RELATED"/>
    <property type="match status" value="1"/>
</dbReference>
<name>A0A7X6D2E7_9ACTN</name>
<comment type="caution">
    <text evidence="1">The sequence shown here is derived from an EMBL/GenBank/DDBJ whole genome shotgun (WGS) entry which is preliminary data.</text>
</comment>